<reference evidence="1 2" key="1">
    <citation type="submission" date="2018-05" db="EMBL/GenBank/DDBJ databases">
        <title>Genomic Encyclopedia of Type Strains, Phase IV (KMG-IV): sequencing the most valuable type-strain genomes for metagenomic binning, comparative biology and taxonomic classification.</title>
        <authorList>
            <person name="Goeker M."/>
        </authorList>
    </citation>
    <scope>NUCLEOTIDE SEQUENCE [LARGE SCALE GENOMIC DNA]</scope>
    <source>
        <strain evidence="1 2">DSM 6986</strain>
    </source>
</reference>
<accession>A0A316BU22</accession>
<dbReference type="AlphaFoldDB" id="A0A316BU22"/>
<evidence type="ECO:0000313" key="1">
    <source>
        <dbReference type="EMBL" id="PWJ75266.1"/>
    </source>
</evidence>
<protein>
    <recommendedName>
        <fullName evidence="3">HEPN domain-containing protein</fullName>
    </recommendedName>
</protein>
<evidence type="ECO:0000313" key="2">
    <source>
        <dbReference type="Proteomes" id="UP000245396"/>
    </source>
</evidence>
<sequence length="65" mass="7326">MSIIDDQMNAEQERAFLAWRDLRSKALETGDKTDAHAAGKAFASFFYLYVANTYRPSSAIGRHTL</sequence>
<name>A0A316BU22_PSESE</name>
<gene>
    <name evidence="1" type="ORF">C7441_12148</name>
</gene>
<comment type="caution">
    <text evidence="1">The sequence shown here is derived from an EMBL/GenBank/DDBJ whole genome shotgun (WGS) entry which is preliminary data.</text>
</comment>
<dbReference type="RefSeq" id="WP_109614611.1">
    <property type="nucleotide sequence ID" value="NZ_QGGG01000021.1"/>
</dbReference>
<dbReference type="EMBL" id="QGGG01000021">
    <property type="protein sequence ID" value="PWJ75266.1"/>
    <property type="molecule type" value="Genomic_DNA"/>
</dbReference>
<organism evidence="1 2">
    <name type="scientific">Pseudaminobacter salicylatoxidans</name>
    <dbReference type="NCBI Taxonomy" id="93369"/>
    <lineage>
        <taxon>Bacteria</taxon>
        <taxon>Pseudomonadati</taxon>
        <taxon>Pseudomonadota</taxon>
        <taxon>Alphaproteobacteria</taxon>
        <taxon>Hyphomicrobiales</taxon>
        <taxon>Phyllobacteriaceae</taxon>
        <taxon>Pseudaminobacter</taxon>
    </lineage>
</organism>
<keyword evidence="2" id="KW-1185">Reference proteome</keyword>
<proteinExistence type="predicted"/>
<evidence type="ECO:0008006" key="3">
    <source>
        <dbReference type="Google" id="ProtNLM"/>
    </source>
</evidence>
<dbReference type="Proteomes" id="UP000245396">
    <property type="component" value="Unassembled WGS sequence"/>
</dbReference>